<evidence type="ECO:0000313" key="1">
    <source>
        <dbReference type="EMBL" id="QHT92916.1"/>
    </source>
</evidence>
<sequence>MTSSCNCSYNTAQPSYNVAQCVSCSSCQSDIVCSAEITQKRIWNQVRIPSSLYAMNVSALTSAAERLQNGPCINWNQRSDRQNPSIQTAIHPSHGNSLKSSLTSNRPGTCAPGGVGVDIKHDSYARYLNRKKAGNLKTQNTKIATKPIYGNKTYAINAVTTSIECNCKPNNIC</sequence>
<organism evidence="1">
    <name type="scientific">viral metagenome</name>
    <dbReference type="NCBI Taxonomy" id="1070528"/>
    <lineage>
        <taxon>unclassified sequences</taxon>
        <taxon>metagenomes</taxon>
        <taxon>organismal metagenomes</taxon>
    </lineage>
</organism>
<accession>A0A6C0IKG1</accession>
<dbReference type="AlphaFoldDB" id="A0A6C0IKG1"/>
<reference evidence="1" key="1">
    <citation type="journal article" date="2020" name="Nature">
        <title>Giant virus diversity and host interactions through global metagenomics.</title>
        <authorList>
            <person name="Schulz F."/>
            <person name="Roux S."/>
            <person name="Paez-Espino D."/>
            <person name="Jungbluth S."/>
            <person name="Walsh D.A."/>
            <person name="Denef V.J."/>
            <person name="McMahon K.D."/>
            <person name="Konstantinidis K.T."/>
            <person name="Eloe-Fadrosh E.A."/>
            <person name="Kyrpides N.C."/>
            <person name="Woyke T."/>
        </authorList>
    </citation>
    <scope>NUCLEOTIDE SEQUENCE</scope>
    <source>
        <strain evidence="1">GVMAG-M-3300023184-89</strain>
    </source>
</reference>
<dbReference type="EMBL" id="MN740196">
    <property type="protein sequence ID" value="QHT92916.1"/>
    <property type="molecule type" value="Genomic_DNA"/>
</dbReference>
<protein>
    <submittedName>
        <fullName evidence="1">Uncharacterized protein</fullName>
    </submittedName>
</protein>
<proteinExistence type="predicted"/>
<name>A0A6C0IKG1_9ZZZZ</name>